<dbReference type="Proteomes" id="UP001241603">
    <property type="component" value="Unassembled WGS sequence"/>
</dbReference>
<protein>
    <submittedName>
        <fullName evidence="4">SAM-dependent methyltransferase</fullName>
    </submittedName>
</protein>
<gene>
    <name evidence="4" type="ORF">QO014_000208</name>
</gene>
<feature type="domain" description="Methyltransferase" evidence="3">
    <location>
        <begin position="53"/>
        <end position="144"/>
    </location>
</feature>
<reference evidence="4 5" key="1">
    <citation type="submission" date="2023-07" db="EMBL/GenBank/DDBJ databases">
        <title>Genomic Encyclopedia of Type Strains, Phase IV (KMG-IV): sequencing the most valuable type-strain genomes for metagenomic binning, comparative biology and taxonomic classification.</title>
        <authorList>
            <person name="Goeker M."/>
        </authorList>
    </citation>
    <scope>NUCLEOTIDE SEQUENCE [LARGE SCALE GENOMIC DNA]</scope>
    <source>
        <strain evidence="4 5">B6-8</strain>
    </source>
</reference>
<accession>A0ABU0H1R9</accession>
<evidence type="ECO:0000313" key="4">
    <source>
        <dbReference type="EMBL" id="MDQ0435838.1"/>
    </source>
</evidence>
<evidence type="ECO:0000256" key="2">
    <source>
        <dbReference type="ARBA" id="ARBA00022679"/>
    </source>
</evidence>
<dbReference type="EMBL" id="JAUSVO010000001">
    <property type="protein sequence ID" value="MDQ0435838.1"/>
    <property type="molecule type" value="Genomic_DNA"/>
</dbReference>
<dbReference type="GO" id="GO:0008168">
    <property type="term" value="F:methyltransferase activity"/>
    <property type="evidence" value="ECO:0007669"/>
    <property type="project" value="UniProtKB-KW"/>
</dbReference>
<keyword evidence="2" id="KW-0808">Transferase</keyword>
<evidence type="ECO:0000313" key="5">
    <source>
        <dbReference type="Proteomes" id="UP001241603"/>
    </source>
</evidence>
<proteinExistence type="predicted"/>
<organism evidence="4 5">
    <name type="scientific">Kaistia dalseonensis</name>
    <dbReference type="NCBI Taxonomy" id="410840"/>
    <lineage>
        <taxon>Bacteria</taxon>
        <taxon>Pseudomonadati</taxon>
        <taxon>Pseudomonadota</taxon>
        <taxon>Alphaproteobacteria</taxon>
        <taxon>Hyphomicrobiales</taxon>
        <taxon>Kaistiaceae</taxon>
        <taxon>Kaistia</taxon>
    </lineage>
</organism>
<dbReference type="PANTHER" id="PTHR44942">
    <property type="entry name" value="METHYLTRANSF_11 DOMAIN-CONTAINING PROTEIN"/>
    <property type="match status" value="1"/>
</dbReference>
<keyword evidence="1 4" id="KW-0489">Methyltransferase</keyword>
<dbReference type="InterPro" id="IPR041698">
    <property type="entry name" value="Methyltransf_25"/>
</dbReference>
<comment type="caution">
    <text evidence="4">The sequence shown here is derived from an EMBL/GenBank/DDBJ whole genome shotgun (WGS) entry which is preliminary data.</text>
</comment>
<evidence type="ECO:0000256" key="1">
    <source>
        <dbReference type="ARBA" id="ARBA00022603"/>
    </source>
</evidence>
<dbReference type="SUPFAM" id="SSF53335">
    <property type="entry name" value="S-adenosyl-L-methionine-dependent methyltransferases"/>
    <property type="match status" value="1"/>
</dbReference>
<dbReference type="RefSeq" id="WP_266346797.1">
    <property type="nucleotide sequence ID" value="NZ_JAPKNG010000001.1"/>
</dbReference>
<keyword evidence="5" id="KW-1185">Reference proteome</keyword>
<dbReference type="InterPro" id="IPR051052">
    <property type="entry name" value="Diverse_substrate_MTase"/>
</dbReference>
<dbReference type="Pfam" id="PF13649">
    <property type="entry name" value="Methyltransf_25"/>
    <property type="match status" value="1"/>
</dbReference>
<dbReference type="PANTHER" id="PTHR44942:SF4">
    <property type="entry name" value="METHYLTRANSFERASE TYPE 11 DOMAIN-CONTAINING PROTEIN"/>
    <property type="match status" value="1"/>
</dbReference>
<dbReference type="Gene3D" id="3.40.50.150">
    <property type="entry name" value="Vaccinia Virus protein VP39"/>
    <property type="match status" value="1"/>
</dbReference>
<dbReference type="CDD" id="cd02440">
    <property type="entry name" value="AdoMet_MTases"/>
    <property type="match status" value="1"/>
</dbReference>
<dbReference type="GO" id="GO:0032259">
    <property type="term" value="P:methylation"/>
    <property type="evidence" value="ECO:0007669"/>
    <property type="project" value="UniProtKB-KW"/>
</dbReference>
<name>A0ABU0H1R9_9HYPH</name>
<evidence type="ECO:0000259" key="3">
    <source>
        <dbReference type="Pfam" id="PF13649"/>
    </source>
</evidence>
<sequence>MPSESVSSDAVIPFAPRRFQSAASVYLAGRPAYSARLFRRLAAWCGLEQQHGVLDLGCGPGQIAIALAPYAGRVVGLDPEPDMLAIARDSAEAAGLDIDWIEGSSYDLSPTLGRFHLVTMGRSFHWMDRVDTLKRLDGMTEPGGAVVLMGDTHPAVPDNGWYQPYQAIIERFATNQAEKKIRADWVSHEGVLLASPFASLDQIAVFERRQIDIETLVLRAHSMSSTAPARLGARADELAAAIRVEMAPFAANGLLTEIVSSTALIATRP</sequence>
<dbReference type="InterPro" id="IPR029063">
    <property type="entry name" value="SAM-dependent_MTases_sf"/>
</dbReference>